<dbReference type="Gene3D" id="1.10.10.10">
    <property type="entry name" value="Winged helix-like DNA-binding domain superfamily/Winged helix DNA-binding domain"/>
    <property type="match status" value="2"/>
</dbReference>
<dbReference type="InterPro" id="IPR000485">
    <property type="entry name" value="AsnC-type_HTH_dom"/>
</dbReference>
<dbReference type="Pfam" id="PF13404">
    <property type="entry name" value="HTH_AsnC-type"/>
    <property type="match status" value="1"/>
</dbReference>
<dbReference type="Proteomes" id="UP000002791">
    <property type="component" value="Chromosome"/>
</dbReference>
<organism evidence="5 6">
    <name type="scientific">Saccharomonospora cyanea NA-134</name>
    <dbReference type="NCBI Taxonomy" id="882082"/>
    <lineage>
        <taxon>Bacteria</taxon>
        <taxon>Bacillati</taxon>
        <taxon>Actinomycetota</taxon>
        <taxon>Actinomycetes</taxon>
        <taxon>Pseudonocardiales</taxon>
        <taxon>Pseudonocardiaceae</taxon>
        <taxon>Saccharomonospora</taxon>
    </lineage>
</organism>
<accession>H5XHD2</accession>
<evidence type="ECO:0000313" key="6">
    <source>
        <dbReference type="Proteomes" id="UP000002791"/>
    </source>
</evidence>
<dbReference type="PANTHER" id="PTHR30154:SF34">
    <property type="entry name" value="TRANSCRIPTIONAL REGULATOR AZLB"/>
    <property type="match status" value="1"/>
</dbReference>
<dbReference type="PANTHER" id="PTHR30154">
    <property type="entry name" value="LEUCINE-RESPONSIVE REGULATORY PROTEIN"/>
    <property type="match status" value="1"/>
</dbReference>
<sequence>MSVSLDAEDLDLVAALQVSPRAPLSRLAEVLGWSSSTVSRRLARLESARLLRVIGQLDWSITGHGNPWHVWVETAPGEADKVAHALSDLPQTQFVATTAGRADVFCTMQALRQGGVHDLLGRVPAIDGVRATHTELVLRGVTKADSWRLPRLSDEQVAALGQDGGPAPDEPTELDDDLWATLRLLRRNGRIATAQVARELGVGQSTAYRMVQSLLRRGLVRPRVEIEPSLLGYTLEAIVALTVTPASVKQVSEALAGHPSARYVTIVAGTSSVVHHGVFQHEDALAELLTEDLADLPGIASFDVSVVREVRKRYWLGRADGRLGD</sequence>
<evidence type="ECO:0000256" key="2">
    <source>
        <dbReference type="ARBA" id="ARBA00023125"/>
    </source>
</evidence>
<gene>
    <name evidence="5" type="ORF">SaccyDRAFT_1719</name>
</gene>
<dbReference type="OrthoDB" id="4050641at2"/>
<dbReference type="SUPFAM" id="SSF46785">
    <property type="entry name" value="Winged helix' DNA-binding domain"/>
    <property type="match status" value="2"/>
</dbReference>
<dbReference type="HOGENOM" id="CLU_044190_1_0_11"/>
<dbReference type="Gene3D" id="3.30.70.920">
    <property type="match status" value="2"/>
</dbReference>
<dbReference type="SUPFAM" id="SSF54909">
    <property type="entry name" value="Dimeric alpha+beta barrel"/>
    <property type="match status" value="2"/>
</dbReference>
<dbReference type="InterPro" id="IPR019887">
    <property type="entry name" value="Tscrpt_reg_AsnC/Lrp_C"/>
</dbReference>
<dbReference type="InterPro" id="IPR036388">
    <property type="entry name" value="WH-like_DNA-bd_sf"/>
</dbReference>
<name>H5XHD2_9PSEU</name>
<dbReference type="SMART" id="SM00344">
    <property type="entry name" value="HTH_ASNC"/>
    <property type="match status" value="2"/>
</dbReference>
<evidence type="ECO:0000259" key="4">
    <source>
        <dbReference type="PROSITE" id="PS50956"/>
    </source>
</evidence>
<dbReference type="RefSeq" id="WP_005455372.1">
    <property type="nucleotide sequence ID" value="NZ_CM001440.1"/>
</dbReference>
<feature type="domain" description="HTH asnC-type" evidence="4">
    <location>
        <begin position="5"/>
        <end position="65"/>
    </location>
</feature>
<keyword evidence="1" id="KW-0805">Transcription regulation</keyword>
<dbReference type="AlphaFoldDB" id="H5XHD2"/>
<dbReference type="GO" id="GO:0005829">
    <property type="term" value="C:cytosol"/>
    <property type="evidence" value="ECO:0007669"/>
    <property type="project" value="TreeGrafter"/>
</dbReference>
<protein>
    <submittedName>
        <fullName evidence="5">Transcriptional regulator</fullName>
    </submittedName>
</protein>
<dbReference type="EMBL" id="CM001440">
    <property type="protein sequence ID" value="EHR60617.1"/>
    <property type="molecule type" value="Genomic_DNA"/>
</dbReference>
<evidence type="ECO:0000256" key="3">
    <source>
        <dbReference type="ARBA" id="ARBA00023163"/>
    </source>
</evidence>
<evidence type="ECO:0000256" key="1">
    <source>
        <dbReference type="ARBA" id="ARBA00023015"/>
    </source>
</evidence>
<dbReference type="PRINTS" id="PR00033">
    <property type="entry name" value="HTHASNC"/>
</dbReference>
<dbReference type="InterPro" id="IPR019888">
    <property type="entry name" value="Tscrpt_reg_AsnC-like"/>
</dbReference>
<dbReference type="GO" id="GO:0043565">
    <property type="term" value="F:sequence-specific DNA binding"/>
    <property type="evidence" value="ECO:0007669"/>
    <property type="project" value="InterPro"/>
</dbReference>
<dbReference type="Pfam" id="PF01037">
    <property type="entry name" value="AsnC_trans_reg"/>
    <property type="match status" value="2"/>
</dbReference>
<dbReference type="PROSITE" id="PS50956">
    <property type="entry name" value="HTH_ASNC_2"/>
    <property type="match status" value="1"/>
</dbReference>
<dbReference type="eggNOG" id="COG1522">
    <property type="taxonomic scope" value="Bacteria"/>
</dbReference>
<proteinExistence type="predicted"/>
<dbReference type="STRING" id="882082.SaccyDRAFT_1719"/>
<dbReference type="GO" id="GO:0006355">
    <property type="term" value="P:regulation of DNA-templated transcription"/>
    <property type="evidence" value="ECO:0007669"/>
    <property type="project" value="InterPro"/>
</dbReference>
<dbReference type="InterPro" id="IPR036390">
    <property type="entry name" value="WH_DNA-bd_sf"/>
</dbReference>
<keyword evidence="3" id="KW-0804">Transcription</keyword>
<dbReference type="InterPro" id="IPR011008">
    <property type="entry name" value="Dimeric_a/b-barrel"/>
</dbReference>
<dbReference type="InterPro" id="IPR005471">
    <property type="entry name" value="Tscrpt_reg_IclR_N"/>
</dbReference>
<evidence type="ECO:0000313" key="5">
    <source>
        <dbReference type="EMBL" id="EHR60617.1"/>
    </source>
</evidence>
<dbReference type="Pfam" id="PF09339">
    <property type="entry name" value="HTH_IclR"/>
    <property type="match status" value="1"/>
</dbReference>
<dbReference type="GO" id="GO:0043200">
    <property type="term" value="P:response to amino acid"/>
    <property type="evidence" value="ECO:0007669"/>
    <property type="project" value="TreeGrafter"/>
</dbReference>
<reference evidence="5 6" key="1">
    <citation type="submission" date="2011-11" db="EMBL/GenBank/DDBJ databases">
        <title>The Noncontiguous Finished sequence of Saccharomonospora cyanea NA-134.</title>
        <authorList>
            <consortium name="US DOE Joint Genome Institute"/>
            <person name="Lucas S."/>
            <person name="Han J."/>
            <person name="Lapidus A."/>
            <person name="Cheng J.-F."/>
            <person name="Goodwin L."/>
            <person name="Pitluck S."/>
            <person name="Peters L."/>
            <person name="Ovchinnikova G."/>
            <person name="Lu M."/>
            <person name="Detter J.C."/>
            <person name="Han C."/>
            <person name="Tapia R."/>
            <person name="Land M."/>
            <person name="Hauser L."/>
            <person name="Kyrpides N."/>
            <person name="Ivanova N."/>
            <person name="Pagani I."/>
            <person name="Brambilla E.-M."/>
            <person name="Klenk H.-P."/>
            <person name="Woyke T."/>
        </authorList>
    </citation>
    <scope>NUCLEOTIDE SEQUENCE [LARGE SCALE GENOMIC DNA]</scope>
    <source>
        <strain evidence="5 6">NA-134</strain>
    </source>
</reference>
<keyword evidence="6" id="KW-1185">Reference proteome</keyword>
<keyword evidence="2" id="KW-0238">DNA-binding</keyword>